<feature type="compositionally biased region" description="Acidic residues" evidence="1">
    <location>
        <begin position="686"/>
        <end position="698"/>
    </location>
</feature>
<feature type="region of interest" description="Disordered" evidence="1">
    <location>
        <begin position="618"/>
        <end position="735"/>
    </location>
</feature>
<dbReference type="Proteomes" id="UP001151760">
    <property type="component" value="Unassembled WGS sequence"/>
</dbReference>
<reference evidence="2" key="2">
    <citation type="submission" date="2022-01" db="EMBL/GenBank/DDBJ databases">
        <authorList>
            <person name="Yamashiro T."/>
            <person name="Shiraishi A."/>
            <person name="Satake H."/>
            <person name="Nakayama K."/>
        </authorList>
    </citation>
    <scope>NUCLEOTIDE SEQUENCE</scope>
</reference>
<feature type="compositionally biased region" description="Low complexity" evidence="1">
    <location>
        <begin position="666"/>
        <end position="682"/>
    </location>
</feature>
<dbReference type="EMBL" id="BQNB010020186">
    <property type="protein sequence ID" value="GJT93256.1"/>
    <property type="molecule type" value="Genomic_DNA"/>
</dbReference>
<protein>
    <submittedName>
        <fullName evidence="2">Uncharacterized protein</fullName>
    </submittedName>
</protein>
<name>A0ABQ5HZD9_9ASTR</name>
<gene>
    <name evidence="2" type="ORF">Tco_1082101</name>
</gene>
<evidence type="ECO:0000313" key="2">
    <source>
        <dbReference type="EMBL" id="GJT93256.1"/>
    </source>
</evidence>
<organism evidence="2 3">
    <name type="scientific">Tanacetum coccineum</name>
    <dbReference type="NCBI Taxonomy" id="301880"/>
    <lineage>
        <taxon>Eukaryota</taxon>
        <taxon>Viridiplantae</taxon>
        <taxon>Streptophyta</taxon>
        <taxon>Embryophyta</taxon>
        <taxon>Tracheophyta</taxon>
        <taxon>Spermatophyta</taxon>
        <taxon>Magnoliopsida</taxon>
        <taxon>eudicotyledons</taxon>
        <taxon>Gunneridae</taxon>
        <taxon>Pentapetalae</taxon>
        <taxon>asterids</taxon>
        <taxon>campanulids</taxon>
        <taxon>Asterales</taxon>
        <taxon>Asteraceae</taxon>
        <taxon>Asteroideae</taxon>
        <taxon>Anthemideae</taxon>
        <taxon>Anthemidinae</taxon>
        <taxon>Tanacetum</taxon>
    </lineage>
</organism>
<reference evidence="2" key="1">
    <citation type="journal article" date="2022" name="Int. J. Mol. Sci.">
        <title>Draft Genome of Tanacetum Coccineum: Genomic Comparison of Closely Related Tanacetum-Family Plants.</title>
        <authorList>
            <person name="Yamashiro T."/>
            <person name="Shiraishi A."/>
            <person name="Nakayama K."/>
            <person name="Satake H."/>
        </authorList>
    </citation>
    <scope>NUCLEOTIDE SEQUENCE</scope>
</reference>
<feature type="compositionally biased region" description="Acidic residues" evidence="1">
    <location>
        <begin position="623"/>
        <end position="632"/>
    </location>
</feature>
<sequence>MLNPNPDTGIDSILNLNTELTSLVDVPVTTNVEMPPSSITTLPPPPIPIFQPPQQTPVPIPTIVPNRLRDATQAENEDFINKLDENMKKIIKEQVKVQVKEQVSKIFPKIEKFVNDQLEAEVLTRSSNEAKTSHAIAAKLSELELKKILIDKMEHNKSIDRSIQQKTLYKDWLTLMKLTKTSLKHMEILSRLKDVEMMRLKTKNPLLDQTGGPREEELEKNLSQLSAQAEEPIHADEDLEEPLHQEFDTGFAEDQLVDESTQHPDWFQKPTKPLTPDRNWNKTLPAKHGPSNIQVNERFMQESVELEYFLEEVCKATTDQLDWNNPEGQQYPHDLGKPLPLIPNSRGRRVIPFDHFINNDLAYLSGGVSSRTYATLVTKTKAAYYGHIKWIEDFVPNSINDDKLYTFKEGDYNRLRLQDIEDMLLLLVQGKLTNLNIKERLDLGVSLRMFTRSVVLRRRVEDLQLGVENKKNRLMCIDELHKFSDGTLNDVRSAIDDIQKRIRMEQKVIEEPGRIRWWEIIRGRPSAARKDHMIYHMMSSSKQITKKQTPTIDLEQESEKSHLEIINLKKEYVEKQQTTQFTFKSTNKVALKLFDLKTLIEDENEMDKGVVDIVEDHKRKRDDDDEDDDNEDPSAVPNQGKTTKRRRTKEFVSSKTPSATKDTSKGKALSKGSKTGKSASAKESIDEPIAEVVMDDAGENVVRDEDQPQNTSQPKKDKTLEWFKQPPRPPTPNPE</sequence>
<feature type="compositionally biased region" description="Polar residues" evidence="1">
    <location>
        <begin position="651"/>
        <end position="661"/>
    </location>
</feature>
<comment type="caution">
    <text evidence="2">The sequence shown here is derived from an EMBL/GenBank/DDBJ whole genome shotgun (WGS) entry which is preliminary data.</text>
</comment>
<proteinExistence type="predicted"/>
<keyword evidence="3" id="KW-1185">Reference proteome</keyword>
<feature type="compositionally biased region" description="Pro residues" evidence="1">
    <location>
        <begin position="726"/>
        <end position="735"/>
    </location>
</feature>
<accession>A0ABQ5HZD9</accession>
<evidence type="ECO:0000256" key="1">
    <source>
        <dbReference type="SAM" id="MobiDB-lite"/>
    </source>
</evidence>
<evidence type="ECO:0000313" key="3">
    <source>
        <dbReference type="Proteomes" id="UP001151760"/>
    </source>
</evidence>
<feature type="region of interest" description="Disordered" evidence="1">
    <location>
        <begin position="261"/>
        <end position="280"/>
    </location>
</feature>